<evidence type="ECO:0000259" key="1">
    <source>
        <dbReference type="Pfam" id="PF03551"/>
    </source>
</evidence>
<organism evidence="2 3">
    <name type="scientific">Sphingoaurantiacus capsulatus</name>
    <dbReference type="NCBI Taxonomy" id="1771310"/>
    <lineage>
        <taxon>Bacteria</taxon>
        <taxon>Pseudomonadati</taxon>
        <taxon>Pseudomonadota</taxon>
        <taxon>Alphaproteobacteria</taxon>
        <taxon>Sphingomonadales</taxon>
        <taxon>Sphingosinicellaceae</taxon>
        <taxon>Sphingoaurantiacus</taxon>
    </lineage>
</organism>
<name>A0ABV7XAM2_9SPHN</name>
<dbReference type="SUPFAM" id="SSF46785">
    <property type="entry name" value="Winged helix' DNA-binding domain"/>
    <property type="match status" value="1"/>
</dbReference>
<reference evidence="3" key="1">
    <citation type="journal article" date="2019" name="Int. J. Syst. Evol. Microbiol.">
        <title>The Global Catalogue of Microorganisms (GCM) 10K type strain sequencing project: providing services to taxonomists for standard genome sequencing and annotation.</title>
        <authorList>
            <consortium name="The Broad Institute Genomics Platform"/>
            <consortium name="The Broad Institute Genome Sequencing Center for Infectious Disease"/>
            <person name="Wu L."/>
            <person name="Ma J."/>
        </authorList>
    </citation>
    <scope>NUCLEOTIDE SEQUENCE [LARGE SCALE GENOMIC DNA]</scope>
    <source>
        <strain evidence="3">KCTC 42644</strain>
    </source>
</reference>
<proteinExistence type="predicted"/>
<dbReference type="RefSeq" id="WP_380861441.1">
    <property type="nucleotide sequence ID" value="NZ_JBHRXV010000010.1"/>
</dbReference>
<keyword evidence="3" id="KW-1185">Reference proteome</keyword>
<sequence length="190" mass="21304">MPPRSTRTSLSPDPSELTEHEGSLLALILRQQPVTGYQVVRHYEQSPMGGFNTSKGSIYPAIGRLRDWGFIIAEPIPGGRRGHEQWRCTSDGEAAIRRWVQDLRDSHILQFDPLRTKALSFELLPPDAQLDWVVDTKAQVTARLEAIEADESDGDGAVARLVREHAVAQLRARLQWLDKLLLHAVKNRAG</sequence>
<accession>A0ABV7XAM2</accession>
<dbReference type="InterPro" id="IPR005149">
    <property type="entry name" value="Tscrpt_reg_PadR_N"/>
</dbReference>
<dbReference type="Gene3D" id="1.10.10.10">
    <property type="entry name" value="Winged helix-like DNA-binding domain superfamily/Winged helix DNA-binding domain"/>
    <property type="match status" value="1"/>
</dbReference>
<comment type="caution">
    <text evidence="2">The sequence shown here is derived from an EMBL/GenBank/DDBJ whole genome shotgun (WGS) entry which is preliminary data.</text>
</comment>
<gene>
    <name evidence="2" type="ORF">ACFOMD_11445</name>
</gene>
<dbReference type="Pfam" id="PF03551">
    <property type="entry name" value="PadR"/>
    <property type="match status" value="1"/>
</dbReference>
<protein>
    <submittedName>
        <fullName evidence="2">PadR family transcriptional regulator</fullName>
    </submittedName>
</protein>
<dbReference type="Proteomes" id="UP001595615">
    <property type="component" value="Unassembled WGS sequence"/>
</dbReference>
<dbReference type="InterPro" id="IPR036390">
    <property type="entry name" value="WH_DNA-bd_sf"/>
</dbReference>
<evidence type="ECO:0000313" key="2">
    <source>
        <dbReference type="EMBL" id="MFC3713191.1"/>
    </source>
</evidence>
<feature type="domain" description="Transcription regulator PadR N-terminal" evidence="1">
    <location>
        <begin position="25"/>
        <end position="97"/>
    </location>
</feature>
<dbReference type="InterPro" id="IPR036388">
    <property type="entry name" value="WH-like_DNA-bd_sf"/>
</dbReference>
<evidence type="ECO:0000313" key="3">
    <source>
        <dbReference type="Proteomes" id="UP001595615"/>
    </source>
</evidence>
<dbReference type="EMBL" id="JBHRXV010000010">
    <property type="protein sequence ID" value="MFC3713191.1"/>
    <property type="molecule type" value="Genomic_DNA"/>
</dbReference>